<comment type="caution">
    <text evidence="2">The sequence shown here is derived from an EMBL/GenBank/DDBJ whole genome shotgun (WGS) entry which is preliminary data.</text>
</comment>
<feature type="signal peptide" evidence="1">
    <location>
        <begin position="1"/>
        <end position="19"/>
    </location>
</feature>
<keyword evidence="1" id="KW-0732">Signal</keyword>
<gene>
    <name evidence="2" type="ORF">OL497_03230</name>
</gene>
<dbReference type="RefSeq" id="WP_264727680.1">
    <property type="nucleotide sequence ID" value="NZ_JAPDNR010000001.1"/>
</dbReference>
<evidence type="ECO:0008006" key="4">
    <source>
        <dbReference type="Google" id="ProtNLM"/>
    </source>
</evidence>
<dbReference type="Proteomes" id="UP001207742">
    <property type="component" value="Unassembled WGS sequence"/>
</dbReference>
<feature type="chain" id="PRO_5046781880" description="GLPGLI family protein" evidence="1">
    <location>
        <begin position="20"/>
        <end position="191"/>
    </location>
</feature>
<keyword evidence="3" id="KW-1185">Reference proteome</keyword>
<sequence>MKTLLLLLTGMTLCLAGMAQTTVIKVQPAEPLTDSITYQTENVMMVFKRQDLMDYMIGMDTSLRQNKYNNRTFRHIQFVRLSPTDMASHFRKAYCYLEDTNNKDFSFSTDKMNMFWAEDGGILLPYVEEILPGLLAEGRLRVTDRMSKAAQPAYRMIQEPVDNNNYRVFRLTSGKEIFRESTFCVEQITRR</sequence>
<dbReference type="EMBL" id="JAPDNS010000001">
    <property type="protein sequence ID" value="MCW3482889.1"/>
    <property type="molecule type" value="Genomic_DNA"/>
</dbReference>
<protein>
    <recommendedName>
        <fullName evidence="4">GLPGLI family protein</fullName>
    </recommendedName>
</protein>
<organism evidence="2 3">
    <name type="scientific">Chitinophaga nivalis</name>
    <dbReference type="NCBI Taxonomy" id="2991709"/>
    <lineage>
        <taxon>Bacteria</taxon>
        <taxon>Pseudomonadati</taxon>
        <taxon>Bacteroidota</taxon>
        <taxon>Chitinophagia</taxon>
        <taxon>Chitinophagales</taxon>
        <taxon>Chitinophagaceae</taxon>
        <taxon>Chitinophaga</taxon>
    </lineage>
</organism>
<evidence type="ECO:0000256" key="1">
    <source>
        <dbReference type="SAM" id="SignalP"/>
    </source>
</evidence>
<name>A0ABT3IGI5_9BACT</name>
<evidence type="ECO:0000313" key="2">
    <source>
        <dbReference type="EMBL" id="MCW3482889.1"/>
    </source>
</evidence>
<accession>A0ABT3IGI5</accession>
<reference evidence="2 3" key="1">
    <citation type="submission" date="2022-10" db="EMBL/GenBank/DDBJ databases">
        <title>Chitinophaga nivalis PC15 sp. nov., isolated from Pyeongchang county, South Korea.</title>
        <authorList>
            <person name="Trinh H.N."/>
        </authorList>
    </citation>
    <scope>NUCLEOTIDE SEQUENCE [LARGE SCALE GENOMIC DNA]</scope>
    <source>
        <strain evidence="2 3">PC14</strain>
    </source>
</reference>
<proteinExistence type="predicted"/>
<evidence type="ECO:0000313" key="3">
    <source>
        <dbReference type="Proteomes" id="UP001207742"/>
    </source>
</evidence>